<name>A0A1H6KKI9_RUMFL</name>
<evidence type="ECO:0008006" key="3">
    <source>
        <dbReference type="Google" id="ProtNLM"/>
    </source>
</evidence>
<dbReference type="InterPro" id="IPR025633">
    <property type="entry name" value="DUF4291"/>
</dbReference>
<dbReference type="OrthoDB" id="65842at2"/>
<dbReference type="EMBL" id="FNWV01000009">
    <property type="protein sequence ID" value="SEH74203.1"/>
    <property type="molecule type" value="Genomic_DNA"/>
</dbReference>
<gene>
    <name evidence="1" type="ORF">SAMN02910265_02420</name>
</gene>
<dbReference type="Pfam" id="PF14124">
    <property type="entry name" value="DUF4291"/>
    <property type="match status" value="1"/>
</dbReference>
<dbReference type="Proteomes" id="UP000183190">
    <property type="component" value="Unassembled WGS sequence"/>
</dbReference>
<dbReference type="PANTHER" id="PTHR38567">
    <property type="entry name" value="DUF4291 DOMAIN-CONTAINING PROTEIN"/>
    <property type="match status" value="1"/>
</dbReference>
<dbReference type="AlphaFoldDB" id="A0A1H6KKI9"/>
<proteinExistence type="predicted"/>
<sequence>MKEKEIRAVYDQNTIRVYQAYPDMIADEAIKLGTFGSHFSLNRMTWIKPSFLWMMYRCGWAEKENQERVLAIDIKREAFDKIVKNAIPSTYTDDMDTSKEEWQKLVKSSDVRIQWDPEKDIEGRNLSYRSIQLGIRNNAVKEYVNDWIMQIEDITPYVKELNLSRRKGIDITPFLPNEQVYPLL</sequence>
<protein>
    <recommendedName>
        <fullName evidence="3">DUF4291 domain-containing protein</fullName>
    </recommendedName>
</protein>
<dbReference type="PANTHER" id="PTHR38567:SF1">
    <property type="entry name" value="DUF4291 DOMAIN-CONTAINING PROTEIN"/>
    <property type="match status" value="1"/>
</dbReference>
<accession>A0A1H6KKI9</accession>
<reference evidence="1 2" key="1">
    <citation type="submission" date="2016-10" db="EMBL/GenBank/DDBJ databases">
        <authorList>
            <person name="de Groot N.N."/>
        </authorList>
    </citation>
    <scope>NUCLEOTIDE SEQUENCE [LARGE SCALE GENOMIC DNA]</scope>
    <source>
        <strain evidence="1 2">YAD2003</strain>
    </source>
</reference>
<dbReference type="RefSeq" id="WP_074717730.1">
    <property type="nucleotide sequence ID" value="NZ_FNWV01000009.1"/>
</dbReference>
<evidence type="ECO:0000313" key="1">
    <source>
        <dbReference type="EMBL" id="SEH74203.1"/>
    </source>
</evidence>
<evidence type="ECO:0000313" key="2">
    <source>
        <dbReference type="Proteomes" id="UP000183190"/>
    </source>
</evidence>
<organism evidence="1 2">
    <name type="scientific">Ruminococcus flavefaciens</name>
    <dbReference type="NCBI Taxonomy" id="1265"/>
    <lineage>
        <taxon>Bacteria</taxon>
        <taxon>Bacillati</taxon>
        <taxon>Bacillota</taxon>
        <taxon>Clostridia</taxon>
        <taxon>Eubacteriales</taxon>
        <taxon>Oscillospiraceae</taxon>
        <taxon>Ruminococcus</taxon>
    </lineage>
</organism>